<feature type="domain" description="Integrase catalytic" evidence="1">
    <location>
        <begin position="74"/>
        <end position="228"/>
    </location>
</feature>
<accession>A0A5J4UYX8</accession>
<organism evidence="2 3">
    <name type="scientific">Streblomastix strix</name>
    <dbReference type="NCBI Taxonomy" id="222440"/>
    <lineage>
        <taxon>Eukaryota</taxon>
        <taxon>Metamonada</taxon>
        <taxon>Preaxostyla</taxon>
        <taxon>Oxymonadida</taxon>
        <taxon>Streblomastigidae</taxon>
        <taxon>Streblomastix</taxon>
    </lineage>
</organism>
<dbReference type="EMBL" id="SNRW01011238">
    <property type="protein sequence ID" value="KAA6375420.1"/>
    <property type="molecule type" value="Genomic_DNA"/>
</dbReference>
<dbReference type="Proteomes" id="UP000324800">
    <property type="component" value="Unassembled WGS sequence"/>
</dbReference>
<dbReference type="InterPro" id="IPR012337">
    <property type="entry name" value="RNaseH-like_sf"/>
</dbReference>
<name>A0A5J4UYX8_9EUKA</name>
<dbReference type="PROSITE" id="PS50994">
    <property type="entry name" value="INTEGRASE"/>
    <property type="match status" value="1"/>
</dbReference>
<evidence type="ECO:0000313" key="2">
    <source>
        <dbReference type="EMBL" id="KAA6375420.1"/>
    </source>
</evidence>
<reference evidence="2 3" key="1">
    <citation type="submission" date="2019-03" db="EMBL/GenBank/DDBJ databases">
        <title>Single cell metagenomics reveals metabolic interactions within the superorganism composed of flagellate Streblomastix strix and complex community of Bacteroidetes bacteria on its surface.</title>
        <authorList>
            <person name="Treitli S.C."/>
            <person name="Kolisko M."/>
            <person name="Husnik F."/>
            <person name="Keeling P."/>
            <person name="Hampl V."/>
        </authorList>
    </citation>
    <scope>NUCLEOTIDE SEQUENCE [LARGE SCALE GENOMIC DNA]</scope>
    <source>
        <strain evidence="2">ST1C</strain>
    </source>
</reference>
<sequence>MEKQFTQGIGGSKVKHVKTIADLYKQYLDKFKDYHIQSTKQKQNHTSTKIDDTIINPFDKQNKIKDYKLKPLKQFYRPYFSKSLGSWEIDIVFDGKQDYLFCININTKYLVVYEIQNKTSVEILRCLDQLIKQQHVTNLRSDGESAIGSKMVQDFLSAHHITYYMSKSKFTNRNRVVDRVIRTIRDAFIGQDMANPKLMQQIVKLYNGKPHSAFDLKYSPSQVNKDEDLEGKYIRSQMKKLNEAKQSQSQLSKLTMGNIILIHLDLSKTALKFNKQRRQFNELAIFEKYQHGNIICRLLKPYKDIQQVEIPIYFAKKVNEQTNEAIITKRKYERKEGVKCGRPKKYNTIEEAKNKAREQRSAFKKKQYVIDKQFRSTITELQRTAIRQIQKVKLDEPDIITIINILDKYKQKQMKEIDAKDEVDETKVNDQ</sequence>
<comment type="caution">
    <text evidence="2">The sequence shown here is derived from an EMBL/GenBank/DDBJ whole genome shotgun (WGS) entry which is preliminary data.</text>
</comment>
<protein>
    <recommendedName>
        <fullName evidence="1">Integrase catalytic domain-containing protein</fullName>
    </recommendedName>
</protein>
<proteinExistence type="predicted"/>
<dbReference type="InterPro" id="IPR001584">
    <property type="entry name" value="Integrase_cat-core"/>
</dbReference>
<dbReference type="InterPro" id="IPR036397">
    <property type="entry name" value="RNaseH_sf"/>
</dbReference>
<dbReference type="GO" id="GO:0003676">
    <property type="term" value="F:nucleic acid binding"/>
    <property type="evidence" value="ECO:0007669"/>
    <property type="project" value="InterPro"/>
</dbReference>
<dbReference type="AlphaFoldDB" id="A0A5J4UYX8"/>
<dbReference type="GO" id="GO:0015074">
    <property type="term" value="P:DNA integration"/>
    <property type="evidence" value="ECO:0007669"/>
    <property type="project" value="InterPro"/>
</dbReference>
<evidence type="ECO:0000313" key="3">
    <source>
        <dbReference type="Proteomes" id="UP000324800"/>
    </source>
</evidence>
<evidence type="ECO:0000259" key="1">
    <source>
        <dbReference type="PROSITE" id="PS50994"/>
    </source>
</evidence>
<dbReference type="Gene3D" id="3.30.420.10">
    <property type="entry name" value="Ribonuclease H-like superfamily/Ribonuclease H"/>
    <property type="match status" value="1"/>
</dbReference>
<dbReference type="SUPFAM" id="SSF53098">
    <property type="entry name" value="Ribonuclease H-like"/>
    <property type="match status" value="1"/>
</dbReference>
<gene>
    <name evidence="2" type="ORF">EZS28_029052</name>
</gene>